<dbReference type="EMBL" id="LT594323">
    <property type="protein sequence ID" value="SBT39157.1"/>
    <property type="molecule type" value="Genomic_DNA"/>
</dbReference>
<dbReference type="SMART" id="SM00530">
    <property type="entry name" value="HTH_XRE"/>
    <property type="match status" value="1"/>
</dbReference>
<dbReference type="RefSeq" id="WP_091657555.1">
    <property type="nucleotide sequence ID" value="NZ_LT594323.1"/>
</dbReference>
<evidence type="ECO:0000313" key="3">
    <source>
        <dbReference type="Proteomes" id="UP000199385"/>
    </source>
</evidence>
<dbReference type="Pfam" id="PF13560">
    <property type="entry name" value="HTH_31"/>
    <property type="match status" value="1"/>
</dbReference>
<dbReference type="InterPro" id="IPR001387">
    <property type="entry name" value="Cro/C1-type_HTH"/>
</dbReference>
<name>A0A1A8Z5R8_9ACTN</name>
<sequence>MTGQPVGSLLGELRRVAGLTQEQLAERTGLTVRGISNIERGRVPRPRRRSVEALALGLGLRGDQVHHFVRNVALYAAIAAAAARAGLGSAVRLG</sequence>
<dbReference type="AlphaFoldDB" id="A0A1A8Z5R8"/>
<organism evidence="2 3">
    <name type="scientific">Micromonospora auratinigra</name>
    <dbReference type="NCBI Taxonomy" id="261654"/>
    <lineage>
        <taxon>Bacteria</taxon>
        <taxon>Bacillati</taxon>
        <taxon>Actinomycetota</taxon>
        <taxon>Actinomycetes</taxon>
        <taxon>Micromonosporales</taxon>
        <taxon>Micromonosporaceae</taxon>
        <taxon>Micromonospora</taxon>
    </lineage>
</organism>
<accession>A0A1A8Z5R8</accession>
<dbReference type="OrthoDB" id="3420984at2"/>
<keyword evidence="3" id="KW-1185">Reference proteome</keyword>
<feature type="domain" description="HTH cro/C1-type" evidence="1">
    <location>
        <begin position="12"/>
        <end position="65"/>
    </location>
</feature>
<dbReference type="CDD" id="cd00093">
    <property type="entry name" value="HTH_XRE"/>
    <property type="match status" value="1"/>
</dbReference>
<dbReference type="GO" id="GO:0003677">
    <property type="term" value="F:DNA binding"/>
    <property type="evidence" value="ECO:0007669"/>
    <property type="project" value="InterPro"/>
</dbReference>
<dbReference type="InterPro" id="IPR010982">
    <property type="entry name" value="Lambda_DNA-bd_dom_sf"/>
</dbReference>
<protein>
    <submittedName>
        <fullName evidence="2">Helix-turn-helix domain-containing protein</fullName>
    </submittedName>
</protein>
<proteinExistence type="predicted"/>
<dbReference type="PROSITE" id="PS50943">
    <property type="entry name" value="HTH_CROC1"/>
    <property type="match status" value="1"/>
</dbReference>
<reference evidence="3" key="1">
    <citation type="submission" date="2016-06" db="EMBL/GenBank/DDBJ databases">
        <authorList>
            <person name="Varghese N."/>
            <person name="Submissions Spin"/>
        </authorList>
    </citation>
    <scope>NUCLEOTIDE SEQUENCE [LARGE SCALE GENOMIC DNA]</scope>
    <source>
        <strain evidence="3">DSM 44815</strain>
    </source>
</reference>
<evidence type="ECO:0000259" key="1">
    <source>
        <dbReference type="PROSITE" id="PS50943"/>
    </source>
</evidence>
<dbReference type="Gene3D" id="1.10.260.40">
    <property type="entry name" value="lambda repressor-like DNA-binding domains"/>
    <property type="match status" value="1"/>
</dbReference>
<dbReference type="SUPFAM" id="SSF47413">
    <property type="entry name" value="lambda repressor-like DNA-binding domains"/>
    <property type="match status" value="1"/>
</dbReference>
<dbReference type="PATRIC" id="fig|261654.4.peg.833"/>
<evidence type="ECO:0000313" key="2">
    <source>
        <dbReference type="EMBL" id="SBT39157.1"/>
    </source>
</evidence>
<dbReference type="Proteomes" id="UP000199385">
    <property type="component" value="Chromosome I"/>
</dbReference>
<dbReference type="STRING" id="261654.GA0070611_0811"/>
<gene>
    <name evidence="2" type="ORF">GA0070611_0811</name>
</gene>